<evidence type="ECO:0000313" key="3">
    <source>
        <dbReference type="Proteomes" id="UP000266673"/>
    </source>
</evidence>
<proteinExistence type="predicted"/>
<protein>
    <submittedName>
        <fullName evidence="2">Uncharacterized protein</fullName>
    </submittedName>
</protein>
<dbReference type="EMBL" id="QKWP01000602">
    <property type="protein sequence ID" value="RIB17481.1"/>
    <property type="molecule type" value="Genomic_DNA"/>
</dbReference>
<dbReference type="Proteomes" id="UP000266673">
    <property type="component" value="Unassembled WGS sequence"/>
</dbReference>
<dbReference type="AlphaFoldDB" id="A0A397V6E9"/>
<accession>A0A397V6E9</accession>
<sequence length="131" mass="15415">MMNKCDSTIKNKCDSTITNKKKKTRNLHLNLLLELATFFFRKKKACILELAFRKSQDELEEHESLFQYYSKFYSNDLYLDESQDELQNELQQNESYQNEPCQDEPHQDESCPTESSPQAEPTCDKGSTNDR</sequence>
<organism evidence="2 3">
    <name type="scientific">Gigaspora rosea</name>
    <dbReference type="NCBI Taxonomy" id="44941"/>
    <lineage>
        <taxon>Eukaryota</taxon>
        <taxon>Fungi</taxon>
        <taxon>Fungi incertae sedis</taxon>
        <taxon>Mucoromycota</taxon>
        <taxon>Glomeromycotina</taxon>
        <taxon>Glomeromycetes</taxon>
        <taxon>Diversisporales</taxon>
        <taxon>Gigasporaceae</taxon>
        <taxon>Gigaspora</taxon>
    </lineage>
</organism>
<gene>
    <name evidence="2" type="ORF">C2G38_2037685</name>
</gene>
<comment type="caution">
    <text evidence="2">The sequence shown here is derived from an EMBL/GenBank/DDBJ whole genome shotgun (WGS) entry which is preliminary data.</text>
</comment>
<name>A0A397V6E9_9GLOM</name>
<feature type="region of interest" description="Disordered" evidence="1">
    <location>
        <begin position="86"/>
        <end position="131"/>
    </location>
</feature>
<feature type="compositionally biased region" description="Low complexity" evidence="1">
    <location>
        <begin position="88"/>
        <end position="99"/>
    </location>
</feature>
<reference evidence="2 3" key="1">
    <citation type="submission" date="2018-06" db="EMBL/GenBank/DDBJ databases">
        <title>Comparative genomics reveals the genomic features of Rhizophagus irregularis, R. cerebriforme, R. diaphanum and Gigaspora rosea, and their symbiotic lifestyle signature.</title>
        <authorList>
            <person name="Morin E."/>
            <person name="San Clemente H."/>
            <person name="Chen E.C.H."/>
            <person name="De La Providencia I."/>
            <person name="Hainaut M."/>
            <person name="Kuo A."/>
            <person name="Kohler A."/>
            <person name="Murat C."/>
            <person name="Tang N."/>
            <person name="Roy S."/>
            <person name="Loubradou J."/>
            <person name="Henrissat B."/>
            <person name="Grigoriev I.V."/>
            <person name="Corradi N."/>
            <person name="Roux C."/>
            <person name="Martin F.M."/>
        </authorList>
    </citation>
    <scope>NUCLEOTIDE SEQUENCE [LARGE SCALE GENOMIC DNA]</scope>
    <source>
        <strain evidence="2 3">DAOM 194757</strain>
    </source>
</reference>
<keyword evidence="3" id="KW-1185">Reference proteome</keyword>
<evidence type="ECO:0000256" key="1">
    <source>
        <dbReference type="SAM" id="MobiDB-lite"/>
    </source>
</evidence>
<evidence type="ECO:0000313" key="2">
    <source>
        <dbReference type="EMBL" id="RIB17481.1"/>
    </source>
</evidence>
<feature type="compositionally biased region" description="Polar residues" evidence="1">
    <location>
        <begin position="110"/>
        <end position="119"/>
    </location>
</feature>